<comment type="caution">
    <text evidence="1">The sequence shown here is derived from an EMBL/GenBank/DDBJ whole genome shotgun (WGS) entry which is preliminary data.</text>
</comment>
<dbReference type="EMBL" id="JACNJH010000102">
    <property type="protein sequence ID" value="MBC8360737.1"/>
    <property type="molecule type" value="Genomic_DNA"/>
</dbReference>
<evidence type="ECO:0000313" key="2">
    <source>
        <dbReference type="Proteomes" id="UP000603434"/>
    </source>
</evidence>
<dbReference type="AlphaFoldDB" id="A0A8J6NJQ1"/>
<evidence type="ECO:0000313" key="1">
    <source>
        <dbReference type="EMBL" id="MBC8360737.1"/>
    </source>
</evidence>
<gene>
    <name evidence="1" type="ORF">H8E23_05015</name>
</gene>
<sequence>MSCGCHSLVLEPESLRQEIRVEMERMANRYEGRILTEKNPMDGHMTILYNAVGAVPFSMREL</sequence>
<proteinExistence type="predicted"/>
<reference evidence="1 2" key="1">
    <citation type="submission" date="2020-08" db="EMBL/GenBank/DDBJ databases">
        <title>Bridging the membrane lipid divide: bacteria of the FCB group superphylum have the potential to synthesize archaeal ether lipids.</title>
        <authorList>
            <person name="Villanueva L."/>
            <person name="Von Meijenfeldt F.A.B."/>
            <person name="Westbye A.B."/>
            <person name="Yadav S."/>
            <person name="Hopmans E.C."/>
            <person name="Dutilh B.E."/>
            <person name="Sinninghe Damste J.S."/>
        </authorList>
    </citation>
    <scope>NUCLEOTIDE SEQUENCE [LARGE SCALE GENOMIC DNA]</scope>
    <source>
        <strain evidence="1">NIOZ-UU30</strain>
    </source>
</reference>
<protein>
    <submittedName>
        <fullName evidence="1">Uncharacterized protein</fullName>
    </submittedName>
</protein>
<dbReference type="Proteomes" id="UP000603434">
    <property type="component" value="Unassembled WGS sequence"/>
</dbReference>
<accession>A0A8J6NJQ1</accession>
<name>A0A8J6NJQ1_9BACT</name>
<organism evidence="1 2">
    <name type="scientific">Candidatus Desulfatibia profunda</name>
    <dbReference type="NCBI Taxonomy" id="2841695"/>
    <lineage>
        <taxon>Bacteria</taxon>
        <taxon>Pseudomonadati</taxon>
        <taxon>Thermodesulfobacteriota</taxon>
        <taxon>Desulfobacteria</taxon>
        <taxon>Desulfobacterales</taxon>
        <taxon>Desulfobacterales incertae sedis</taxon>
        <taxon>Candidatus Desulfatibia</taxon>
    </lineage>
</organism>